<keyword evidence="7" id="KW-0805">Transcription regulation</keyword>
<keyword evidence="14" id="KW-1185">Reference proteome</keyword>
<evidence type="ECO:0000313" key="14">
    <source>
        <dbReference type="Proteomes" id="UP001152803"/>
    </source>
</evidence>
<feature type="domain" description="C2H2-type" evidence="12">
    <location>
        <begin position="100"/>
        <end position="127"/>
    </location>
</feature>
<dbReference type="OrthoDB" id="8117402at2759"/>
<dbReference type="GO" id="GO:0005634">
    <property type="term" value="C:nucleus"/>
    <property type="evidence" value="ECO:0007669"/>
    <property type="project" value="UniProtKB-SubCell"/>
</dbReference>
<dbReference type="PROSITE" id="PS00028">
    <property type="entry name" value="ZINC_FINGER_C2H2_1"/>
    <property type="match status" value="2"/>
</dbReference>
<feature type="region of interest" description="Disordered" evidence="11">
    <location>
        <begin position="124"/>
        <end position="255"/>
    </location>
</feature>
<feature type="compositionally biased region" description="Polar residues" evidence="11">
    <location>
        <begin position="603"/>
        <end position="617"/>
    </location>
</feature>
<evidence type="ECO:0000256" key="8">
    <source>
        <dbReference type="ARBA" id="ARBA00023163"/>
    </source>
</evidence>
<evidence type="ECO:0000313" key="13">
    <source>
        <dbReference type="EMBL" id="KAJ8283005.1"/>
    </source>
</evidence>
<evidence type="ECO:0000256" key="9">
    <source>
        <dbReference type="ARBA" id="ARBA00023242"/>
    </source>
</evidence>
<dbReference type="Proteomes" id="UP001152803">
    <property type="component" value="Unassembled WGS sequence"/>
</dbReference>
<evidence type="ECO:0000256" key="11">
    <source>
        <dbReference type="SAM" id="MobiDB-lite"/>
    </source>
</evidence>
<comment type="similarity">
    <text evidence="2">Belongs to the krueppel C2H2-type zinc-finger protein family.</text>
</comment>
<dbReference type="PANTHER" id="PTHR16515:SF49">
    <property type="entry name" value="GASTRULA ZINC FINGER PROTEIN XLCGF49.1-LIKE-RELATED"/>
    <property type="match status" value="1"/>
</dbReference>
<dbReference type="PANTHER" id="PTHR16515">
    <property type="entry name" value="PR DOMAIN ZINC FINGER PROTEIN"/>
    <property type="match status" value="1"/>
</dbReference>
<evidence type="ECO:0000259" key="12">
    <source>
        <dbReference type="PROSITE" id="PS50157"/>
    </source>
</evidence>
<dbReference type="GO" id="GO:0010468">
    <property type="term" value="P:regulation of gene expression"/>
    <property type="evidence" value="ECO:0007669"/>
    <property type="project" value="TreeGrafter"/>
</dbReference>
<dbReference type="InterPro" id="IPR036236">
    <property type="entry name" value="Znf_C2H2_sf"/>
</dbReference>
<sequence length="617" mass="66952">MQIKNEGNKLAGFQEKKKRMPFPPAQLLGINEDGSLELQSARPHVCELCSATFRTNYHLQRHAFIHTGDKPFRCDECGMKFIQKYHMQRHRRTHSGEKPYQCCHCQQHFSRTDRVLKHQRMCNGNRKTNDMDARDERSVGCSRPEKSRHKSNERPRLPVNLLQNIERGEAGEELGPVRRESPSLRSQCSTVKGGREFSAERPDSPVGGDCPAEAPASEVDRSRNLVLKKLASGKTRERPAGPQDDSSPWSSFDDGKVGRHTFRLVDTPGFGPGCRDLDAVTVGPHQGEPSKPAASGASYDDAMQFLKKKRYLQPGAPGSGQDCALNVAIGQQASAGAGISSRGPTTCVSASQTTKTEIKSIQDKHILSDEVLQTLLDHYSNKANGQPEVSFGVAGTVSVSSAHARLDSHVKALGTNSHAPPSGNATMLQEYSKFLQQALERTSQNDSYLNAHGLPFVAKGQSRSNPPEFSAPDMHHASAGRAPSGMHSSLRSSSEKARFGLLDGDSGRSFSFSGEETDPSSVSSTEDFLERVAPRRRCDSPVIGPPFPMAAFEQNIHSQFSGCGSGLSSLFSVSSGAVDLHGHEGGTDLPGYPLADVADGRTRPTSSLDSTDSQIYT</sequence>
<evidence type="ECO:0000256" key="10">
    <source>
        <dbReference type="PROSITE-ProRule" id="PRU00042"/>
    </source>
</evidence>
<evidence type="ECO:0000256" key="1">
    <source>
        <dbReference type="ARBA" id="ARBA00004123"/>
    </source>
</evidence>
<name>A0A9Q1I5Z2_CONCO</name>
<evidence type="ECO:0000256" key="6">
    <source>
        <dbReference type="ARBA" id="ARBA00022833"/>
    </source>
</evidence>
<dbReference type="FunFam" id="3.30.160.60:FF:000042">
    <property type="entry name" value="Zinc finger protein 148"/>
    <property type="match status" value="1"/>
</dbReference>
<feature type="compositionally biased region" description="Basic and acidic residues" evidence="11">
    <location>
        <begin position="193"/>
        <end position="203"/>
    </location>
</feature>
<keyword evidence="9" id="KW-0539">Nucleus</keyword>
<comment type="caution">
    <text evidence="13">The sequence shown here is derived from an EMBL/GenBank/DDBJ whole genome shotgun (WGS) entry which is preliminary data.</text>
</comment>
<feature type="region of interest" description="Disordered" evidence="11">
    <location>
        <begin position="582"/>
        <end position="617"/>
    </location>
</feature>
<feature type="compositionally biased region" description="Basic and acidic residues" evidence="11">
    <location>
        <begin position="127"/>
        <end position="138"/>
    </location>
</feature>
<gene>
    <name evidence="13" type="ORF">COCON_G00055240</name>
</gene>
<dbReference type="AlphaFoldDB" id="A0A9Q1I5Z2"/>
<keyword evidence="4" id="KW-0677">Repeat</keyword>
<keyword evidence="8" id="KW-0804">Transcription</keyword>
<dbReference type="Pfam" id="PF00096">
    <property type="entry name" value="zf-C2H2"/>
    <property type="match status" value="1"/>
</dbReference>
<feature type="domain" description="C2H2-type" evidence="12">
    <location>
        <begin position="44"/>
        <end position="71"/>
    </location>
</feature>
<organism evidence="13 14">
    <name type="scientific">Conger conger</name>
    <name type="common">Conger eel</name>
    <name type="synonym">Muraena conger</name>
    <dbReference type="NCBI Taxonomy" id="82655"/>
    <lineage>
        <taxon>Eukaryota</taxon>
        <taxon>Metazoa</taxon>
        <taxon>Chordata</taxon>
        <taxon>Craniata</taxon>
        <taxon>Vertebrata</taxon>
        <taxon>Euteleostomi</taxon>
        <taxon>Actinopterygii</taxon>
        <taxon>Neopterygii</taxon>
        <taxon>Teleostei</taxon>
        <taxon>Anguilliformes</taxon>
        <taxon>Congridae</taxon>
        <taxon>Conger</taxon>
    </lineage>
</organism>
<keyword evidence="3" id="KW-0479">Metal-binding</keyword>
<dbReference type="PROSITE" id="PS50157">
    <property type="entry name" value="ZINC_FINGER_C2H2_2"/>
    <property type="match status" value="3"/>
</dbReference>
<evidence type="ECO:0000256" key="4">
    <source>
        <dbReference type="ARBA" id="ARBA00022737"/>
    </source>
</evidence>
<feature type="compositionally biased region" description="Basic and acidic residues" evidence="11">
    <location>
        <begin position="166"/>
        <end position="182"/>
    </location>
</feature>
<dbReference type="FunFam" id="3.30.160.60:FF:000230">
    <property type="entry name" value="Zinc finger protein 148"/>
    <property type="match status" value="1"/>
</dbReference>
<evidence type="ECO:0000256" key="7">
    <source>
        <dbReference type="ARBA" id="ARBA00023015"/>
    </source>
</evidence>
<feature type="domain" description="C2H2-type" evidence="12">
    <location>
        <begin position="72"/>
        <end position="99"/>
    </location>
</feature>
<proteinExistence type="inferred from homology"/>
<accession>A0A9Q1I5Z2</accession>
<evidence type="ECO:0000256" key="2">
    <source>
        <dbReference type="ARBA" id="ARBA00006991"/>
    </source>
</evidence>
<comment type="subcellular location">
    <subcellularLocation>
        <location evidence="1">Nucleus</location>
    </subcellularLocation>
</comment>
<evidence type="ECO:0000256" key="3">
    <source>
        <dbReference type="ARBA" id="ARBA00022723"/>
    </source>
</evidence>
<feature type="region of interest" description="Disordered" evidence="11">
    <location>
        <begin position="458"/>
        <end position="495"/>
    </location>
</feature>
<dbReference type="EMBL" id="JAFJMO010000003">
    <property type="protein sequence ID" value="KAJ8283005.1"/>
    <property type="molecule type" value="Genomic_DNA"/>
</dbReference>
<reference evidence="13" key="1">
    <citation type="journal article" date="2023" name="Science">
        <title>Genome structures resolve the early diversification of teleost fishes.</title>
        <authorList>
            <person name="Parey E."/>
            <person name="Louis A."/>
            <person name="Montfort J."/>
            <person name="Bouchez O."/>
            <person name="Roques C."/>
            <person name="Iampietro C."/>
            <person name="Lluch J."/>
            <person name="Castinel A."/>
            <person name="Donnadieu C."/>
            <person name="Desvignes T."/>
            <person name="Floi Bucao C."/>
            <person name="Jouanno E."/>
            <person name="Wen M."/>
            <person name="Mejri S."/>
            <person name="Dirks R."/>
            <person name="Jansen H."/>
            <person name="Henkel C."/>
            <person name="Chen W.J."/>
            <person name="Zahm M."/>
            <person name="Cabau C."/>
            <person name="Klopp C."/>
            <person name="Thompson A.W."/>
            <person name="Robinson-Rechavi M."/>
            <person name="Braasch I."/>
            <person name="Lecointre G."/>
            <person name="Bobe J."/>
            <person name="Postlethwait J.H."/>
            <person name="Berthelot C."/>
            <person name="Roest Crollius H."/>
            <person name="Guiguen Y."/>
        </authorList>
    </citation>
    <scope>NUCLEOTIDE SEQUENCE</scope>
    <source>
        <strain evidence="13">Concon-B</strain>
    </source>
</reference>
<keyword evidence="6" id="KW-0862">Zinc</keyword>
<dbReference type="InterPro" id="IPR013087">
    <property type="entry name" value="Znf_C2H2_type"/>
</dbReference>
<dbReference type="Gene3D" id="3.30.160.60">
    <property type="entry name" value="Classic Zinc Finger"/>
    <property type="match status" value="3"/>
</dbReference>
<dbReference type="SUPFAM" id="SSF57667">
    <property type="entry name" value="beta-beta-alpha zinc fingers"/>
    <property type="match status" value="2"/>
</dbReference>
<protein>
    <recommendedName>
        <fullName evidence="12">C2H2-type domain-containing protein</fullName>
    </recommendedName>
</protein>
<dbReference type="SMART" id="SM00355">
    <property type="entry name" value="ZnF_C2H2"/>
    <property type="match status" value="3"/>
</dbReference>
<keyword evidence="5 10" id="KW-0863">Zinc-finger</keyword>
<dbReference type="GO" id="GO:0008270">
    <property type="term" value="F:zinc ion binding"/>
    <property type="evidence" value="ECO:0007669"/>
    <property type="project" value="UniProtKB-KW"/>
</dbReference>
<dbReference type="InterPro" id="IPR050331">
    <property type="entry name" value="Zinc_finger"/>
</dbReference>
<evidence type="ECO:0000256" key="5">
    <source>
        <dbReference type="ARBA" id="ARBA00022771"/>
    </source>
</evidence>